<dbReference type="Pfam" id="PF01168">
    <property type="entry name" value="Ala_racemase_N"/>
    <property type="match status" value="1"/>
</dbReference>
<dbReference type="KEGG" id="rge:RGE_11200"/>
<name>I0HN74_RUBGI</name>
<feature type="domain" description="Alanine racemase N-terminal" evidence="1">
    <location>
        <begin position="55"/>
        <end position="289"/>
    </location>
</feature>
<dbReference type="PROSITE" id="PS51318">
    <property type="entry name" value="TAT"/>
    <property type="match status" value="1"/>
</dbReference>
<gene>
    <name evidence="2" type="ordered locus">RGE_11200</name>
</gene>
<keyword evidence="3" id="KW-1185">Reference proteome</keyword>
<proteinExistence type="predicted"/>
<dbReference type="EMBL" id="AP012320">
    <property type="protein sequence ID" value="BAL94461.1"/>
    <property type="molecule type" value="Genomic_DNA"/>
</dbReference>
<evidence type="ECO:0000313" key="3">
    <source>
        <dbReference type="Proteomes" id="UP000007883"/>
    </source>
</evidence>
<evidence type="ECO:0000313" key="2">
    <source>
        <dbReference type="EMBL" id="BAL94461.1"/>
    </source>
</evidence>
<dbReference type="AlphaFoldDB" id="I0HN74"/>
<dbReference type="InterPro" id="IPR051466">
    <property type="entry name" value="D-amino_acid_metab_enzyme"/>
</dbReference>
<accession>I0HN74</accession>
<dbReference type="RefSeq" id="WP_014427332.1">
    <property type="nucleotide sequence ID" value="NC_017075.1"/>
</dbReference>
<dbReference type="PANTHER" id="PTHR28004:SF2">
    <property type="entry name" value="D-SERINE DEHYDRATASE"/>
    <property type="match status" value="1"/>
</dbReference>
<reference evidence="2 3" key="1">
    <citation type="journal article" date="2012" name="J. Bacteriol.">
        <title>Complete genome sequence of phototrophic betaproteobacterium Rubrivivax gelatinosus IL144.</title>
        <authorList>
            <person name="Nagashima S."/>
            <person name="Kamimura A."/>
            <person name="Shimizu T."/>
            <person name="Nakamura-isaki S."/>
            <person name="Aono E."/>
            <person name="Sakamoto K."/>
            <person name="Ichikawa N."/>
            <person name="Nakazawa H."/>
            <person name="Sekine M."/>
            <person name="Yamazaki S."/>
            <person name="Fujita N."/>
            <person name="Shimada K."/>
            <person name="Hanada S."/>
            <person name="Nagashima K.V.P."/>
        </authorList>
    </citation>
    <scope>NUCLEOTIDE SEQUENCE [LARGE SCALE GENOMIC DNA]</scope>
    <source>
        <strain evidence="3">NBRC 100245 / IL144</strain>
    </source>
</reference>
<dbReference type="SUPFAM" id="SSF51419">
    <property type="entry name" value="PLP-binding barrel"/>
    <property type="match status" value="1"/>
</dbReference>
<dbReference type="PANTHER" id="PTHR28004">
    <property type="entry name" value="ZGC:162816-RELATED"/>
    <property type="match status" value="1"/>
</dbReference>
<dbReference type="InterPro" id="IPR006311">
    <property type="entry name" value="TAT_signal"/>
</dbReference>
<dbReference type="InterPro" id="IPR001608">
    <property type="entry name" value="Ala_racemase_N"/>
</dbReference>
<dbReference type="STRING" id="983917.RGE_11200"/>
<dbReference type="HOGENOM" id="CLU_060252_0_0_4"/>
<dbReference type="eggNOG" id="COG3616">
    <property type="taxonomic scope" value="Bacteria"/>
</dbReference>
<protein>
    <recommendedName>
        <fullName evidence="1">Alanine racemase N-terminal domain-containing protein</fullName>
    </recommendedName>
</protein>
<dbReference type="InterPro" id="IPR029066">
    <property type="entry name" value="PLP-binding_barrel"/>
</dbReference>
<dbReference type="GO" id="GO:0036088">
    <property type="term" value="P:D-serine catabolic process"/>
    <property type="evidence" value="ECO:0007669"/>
    <property type="project" value="TreeGrafter"/>
</dbReference>
<dbReference type="Proteomes" id="UP000007883">
    <property type="component" value="Chromosome"/>
</dbReference>
<dbReference type="Gene3D" id="3.20.20.10">
    <property type="entry name" value="Alanine racemase"/>
    <property type="match status" value="1"/>
</dbReference>
<organism evidence="2 3">
    <name type="scientific">Rubrivivax gelatinosus (strain NBRC 100245 / IL144)</name>
    <dbReference type="NCBI Taxonomy" id="983917"/>
    <lineage>
        <taxon>Bacteria</taxon>
        <taxon>Pseudomonadati</taxon>
        <taxon>Pseudomonadota</taxon>
        <taxon>Betaproteobacteria</taxon>
        <taxon>Burkholderiales</taxon>
        <taxon>Sphaerotilaceae</taxon>
        <taxon>Rubrivivax</taxon>
    </lineage>
</organism>
<evidence type="ECO:0000259" key="1">
    <source>
        <dbReference type="Pfam" id="PF01168"/>
    </source>
</evidence>
<sequence>MRPGRRRLLVGGAALAAVALLRPGERGAPHDAYFAALARSLRAAGLAQQPTLVLDLARLRANAALVQRHVAGRLQLRLVNKSLPCLALLDAVAAATGTQRQMVFNLPYLELTSRARPQCELLLGKPLPVAAAAQYLRQRPASGFEPARQLQWLVDTPARLQQYRELARAQRQPMRVNLEIDVGLHRGGVADPATLRTMLQLIAEEPLLQWSGFMGYDAHTEKLPDLPGWRPYAREQVLVRYREAVDELRRSPLAARLADATLNTGGSPTFRLHDGSGAANEVAVGSAMVKPLDFDTPLLADFRCAAFIATPVLKVAEFRPPVGVEFVGTLARAWDPNQRRQAHIHGGHWLAEPVSPAGLAASALIGPSSNQQILLGSGRQALEPDSLVFFRPTQSEAVLQQFGDIAVWDGERGIVDTWTPFPAAG</sequence>
<dbReference type="GO" id="GO:0008721">
    <property type="term" value="F:D-serine ammonia-lyase activity"/>
    <property type="evidence" value="ECO:0007669"/>
    <property type="project" value="TreeGrafter"/>
</dbReference>
<dbReference type="PATRIC" id="fig|983917.3.peg.1097"/>